<evidence type="ECO:0000313" key="6">
    <source>
        <dbReference type="Proteomes" id="UP000828390"/>
    </source>
</evidence>
<proteinExistence type="predicted"/>
<dbReference type="InterPro" id="IPR002928">
    <property type="entry name" value="Myosin_tail"/>
</dbReference>
<reference evidence="5" key="2">
    <citation type="submission" date="2020-11" db="EMBL/GenBank/DDBJ databases">
        <authorList>
            <person name="McCartney M.A."/>
            <person name="Auch B."/>
            <person name="Kono T."/>
            <person name="Mallez S."/>
            <person name="Becker A."/>
            <person name="Gohl D.M."/>
            <person name="Silverstein K.A.T."/>
            <person name="Koren S."/>
            <person name="Bechman K.B."/>
            <person name="Herman A."/>
            <person name="Abrahante J.E."/>
            <person name="Garbe J."/>
        </authorList>
    </citation>
    <scope>NUCLEOTIDE SEQUENCE</scope>
    <source>
        <strain evidence="5">Duluth1</strain>
        <tissue evidence="5">Whole animal</tissue>
    </source>
</reference>
<name>A0A9D4I6B0_DREPO</name>
<evidence type="ECO:0000256" key="1">
    <source>
        <dbReference type="ARBA" id="ARBA00023054"/>
    </source>
</evidence>
<evidence type="ECO:0000256" key="2">
    <source>
        <dbReference type="SAM" id="Coils"/>
    </source>
</evidence>
<protein>
    <recommendedName>
        <fullName evidence="4">Myosin tail domain-containing protein</fullName>
    </recommendedName>
</protein>
<evidence type="ECO:0000313" key="5">
    <source>
        <dbReference type="EMBL" id="KAH3748167.1"/>
    </source>
</evidence>
<gene>
    <name evidence="5" type="ORF">DPMN_182605</name>
</gene>
<dbReference type="Gene3D" id="1.20.5.340">
    <property type="match status" value="1"/>
</dbReference>
<dbReference type="Pfam" id="PF01576">
    <property type="entry name" value="Myosin_tail_1"/>
    <property type="match status" value="1"/>
</dbReference>
<evidence type="ECO:0000256" key="3">
    <source>
        <dbReference type="SAM" id="MobiDB-lite"/>
    </source>
</evidence>
<evidence type="ECO:0000259" key="4">
    <source>
        <dbReference type="Pfam" id="PF01576"/>
    </source>
</evidence>
<organism evidence="5 6">
    <name type="scientific">Dreissena polymorpha</name>
    <name type="common">Zebra mussel</name>
    <name type="synonym">Mytilus polymorpha</name>
    <dbReference type="NCBI Taxonomy" id="45954"/>
    <lineage>
        <taxon>Eukaryota</taxon>
        <taxon>Metazoa</taxon>
        <taxon>Spiralia</taxon>
        <taxon>Lophotrochozoa</taxon>
        <taxon>Mollusca</taxon>
        <taxon>Bivalvia</taxon>
        <taxon>Autobranchia</taxon>
        <taxon>Heteroconchia</taxon>
        <taxon>Euheterodonta</taxon>
        <taxon>Imparidentia</taxon>
        <taxon>Neoheterodontei</taxon>
        <taxon>Myida</taxon>
        <taxon>Dreissenoidea</taxon>
        <taxon>Dreissenidae</taxon>
        <taxon>Dreissena</taxon>
    </lineage>
</organism>
<keyword evidence="6" id="KW-1185">Reference proteome</keyword>
<dbReference type="AlphaFoldDB" id="A0A9D4I6B0"/>
<comment type="caution">
    <text evidence="5">The sequence shown here is derived from an EMBL/GenBank/DDBJ whole genome shotgun (WGS) entry which is preliminary data.</text>
</comment>
<dbReference type="Proteomes" id="UP000828390">
    <property type="component" value="Unassembled WGS sequence"/>
</dbReference>
<keyword evidence="1 2" id="KW-0175">Coiled coil</keyword>
<reference evidence="5" key="1">
    <citation type="journal article" date="2019" name="bioRxiv">
        <title>The Genome of the Zebra Mussel, Dreissena polymorpha: A Resource for Invasive Species Research.</title>
        <authorList>
            <person name="McCartney M.A."/>
            <person name="Auch B."/>
            <person name="Kono T."/>
            <person name="Mallez S."/>
            <person name="Zhang Y."/>
            <person name="Obille A."/>
            <person name="Becker A."/>
            <person name="Abrahante J.E."/>
            <person name="Garbe J."/>
            <person name="Badalamenti J.P."/>
            <person name="Herman A."/>
            <person name="Mangelson H."/>
            <person name="Liachko I."/>
            <person name="Sullivan S."/>
            <person name="Sone E.D."/>
            <person name="Koren S."/>
            <person name="Silverstein K.A.T."/>
            <person name="Beckman K.B."/>
            <person name="Gohl D.M."/>
        </authorList>
    </citation>
    <scope>NUCLEOTIDE SEQUENCE</scope>
    <source>
        <strain evidence="5">Duluth1</strain>
        <tissue evidence="5">Whole animal</tissue>
    </source>
</reference>
<feature type="region of interest" description="Disordered" evidence="3">
    <location>
        <begin position="1"/>
        <end position="29"/>
    </location>
</feature>
<accession>A0A9D4I6B0</accession>
<feature type="compositionally biased region" description="Basic and acidic residues" evidence="3">
    <location>
        <begin position="1"/>
        <end position="18"/>
    </location>
</feature>
<dbReference type="SUPFAM" id="SSF90257">
    <property type="entry name" value="Myosin rod fragments"/>
    <property type="match status" value="1"/>
</dbReference>
<sequence>MDALREQLEEESDAKTDLQRQLSRANAEANAWRVKYESEGMARAEELEETRRKLSAKLQETESALDAANNKISGLEKNRSRIQMELEDAVVNSDRAGAAVTALEKRNKSFDKVIADWQLKVRSLQSELENAQKESRSYSAELFRVKTQYEEVIVTVDSLRRENSNLSG</sequence>
<dbReference type="EMBL" id="JAIWYP010000010">
    <property type="protein sequence ID" value="KAH3748167.1"/>
    <property type="molecule type" value="Genomic_DNA"/>
</dbReference>
<dbReference type="GO" id="GO:0016459">
    <property type="term" value="C:myosin complex"/>
    <property type="evidence" value="ECO:0007669"/>
    <property type="project" value="InterPro"/>
</dbReference>
<dbReference type="FunFam" id="1.20.5.340:FF:000025">
    <property type="entry name" value="Myosin heavy chain, isoform G"/>
    <property type="match status" value="1"/>
</dbReference>
<feature type="coiled-coil region" evidence="2">
    <location>
        <begin position="114"/>
        <end position="141"/>
    </location>
</feature>
<feature type="domain" description="Myosin tail" evidence="4">
    <location>
        <begin position="3"/>
        <end position="166"/>
    </location>
</feature>